<keyword evidence="4" id="KW-0378">Hydrolase</keyword>
<name>X1PKU7_9ZZZZ</name>
<evidence type="ECO:0000256" key="6">
    <source>
        <dbReference type="ARBA" id="ARBA00022833"/>
    </source>
</evidence>
<dbReference type="EMBL" id="BARV01033244">
    <property type="protein sequence ID" value="GAI43156.1"/>
    <property type="molecule type" value="Genomic_DNA"/>
</dbReference>
<dbReference type="InterPro" id="IPR006680">
    <property type="entry name" value="Amidohydro-rel"/>
</dbReference>
<proteinExistence type="predicted"/>
<keyword evidence="5" id="KW-0369">Histidine metabolism</keyword>
<dbReference type="InterPro" id="IPR011059">
    <property type="entry name" value="Metal-dep_hydrolase_composite"/>
</dbReference>
<feature type="domain" description="Amidohydrolase-related" evidence="8">
    <location>
        <begin position="27"/>
        <end position="212"/>
    </location>
</feature>
<organism evidence="9">
    <name type="scientific">marine sediment metagenome</name>
    <dbReference type="NCBI Taxonomy" id="412755"/>
    <lineage>
        <taxon>unclassified sequences</taxon>
        <taxon>metagenomes</taxon>
        <taxon>ecological metagenomes</taxon>
    </lineage>
</organism>
<reference evidence="9" key="1">
    <citation type="journal article" date="2014" name="Front. Microbiol.">
        <title>High frequency of phylogenetically diverse reductive dehalogenase-homologous genes in deep subseafloor sedimentary metagenomes.</title>
        <authorList>
            <person name="Kawai M."/>
            <person name="Futagami T."/>
            <person name="Toyoda A."/>
            <person name="Takaki Y."/>
            <person name="Nishi S."/>
            <person name="Hori S."/>
            <person name="Arai W."/>
            <person name="Tsubouchi T."/>
            <person name="Morono Y."/>
            <person name="Uchiyama I."/>
            <person name="Ito T."/>
            <person name="Fujiyama A."/>
            <person name="Inagaki F."/>
            <person name="Takami H."/>
        </authorList>
    </citation>
    <scope>NUCLEOTIDE SEQUENCE</scope>
    <source>
        <strain evidence="9">Expedition CK06-06</strain>
    </source>
</reference>
<accession>X1PKU7</accession>
<keyword evidence="6" id="KW-0862">Zinc</keyword>
<keyword evidence="7" id="KW-0408">Iron</keyword>
<gene>
    <name evidence="9" type="ORF">S06H3_52292</name>
</gene>
<dbReference type="Gene3D" id="3.20.20.140">
    <property type="entry name" value="Metal-dependent hydrolases"/>
    <property type="match status" value="1"/>
</dbReference>
<evidence type="ECO:0000256" key="1">
    <source>
        <dbReference type="ARBA" id="ARBA00005023"/>
    </source>
</evidence>
<dbReference type="SUPFAM" id="SSF51338">
    <property type="entry name" value="Composite domain of metallo-dependent hydrolases"/>
    <property type="match status" value="1"/>
</dbReference>
<feature type="non-terminal residue" evidence="9">
    <location>
        <position position="1"/>
    </location>
</feature>
<dbReference type="InterPro" id="IPR032466">
    <property type="entry name" value="Metal_Hydrolase"/>
</dbReference>
<dbReference type="AlphaFoldDB" id="X1PKU7"/>
<dbReference type="EC" id="3.5.2.7" evidence="2"/>
<dbReference type="PANTHER" id="PTHR42752:SF1">
    <property type="entry name" value="IMIDAZOLONEPROPIONASE-RELATED"/>
    <property type="match status" value="1"/>
</dbReference>
<dbReference type="GO" id="GO:0046872">
    <property type="term" value="F:metal ion binding"/>
    <property type="evidence" value="ECO:0007669"/>
    <property type="project" value="UniProtKB-KW"/>
</dbReference>
<evidence type="ECO:0000259" key="8">
    <source>
        <dbReference type="Pfam" id="PF01979"/>
    </source>
</evidence>
<evidence type="ECO:0000256" key="2">
    <source>
        <dbReference type="ARBA" id="ARBA00012864"/>
    </source>
</evidence>
<dbReference type="PANTHER" id="PTHR42752">
    <property type="entry name" value="IMIDAZOLONEPROPIONASE"/>
    <property type="match status" value="1"/>
</dbReference>
<evidence type="ECO:0000256" key="4">
    <source>
        <dbReference type="ARBA" id="ARBA00022801"/>
    </source>
</evidence>
<dbReference type="InterPro" id="IPR005920">
    <property type="entry name" value="HutI"/>
</dbReference>
<evidence type="ECO:0000313" key="9">
    <source>
        <dbReference type="EMBL" id="GAI43156.1"/>
    </source>
</evidence>
<comment type="pathway">
    <text evidence="1">Amino-acid degradation.</text>
</comment>
<dbReference type="GO" id="GO:0005737">
    <property type="term" value="C:cytoplasm"/>
    <property type="evidence" value="ECO:0007669"/>
    <property type="project" value="InterPro"/>
</dbReference>
<dbReference type="GO" id="GO:0050480">
    <property type="term" value="F:imidazolonepropionase activity"/>
    <property type="evidence" value="ECO:0007669"/>
    <property type="project" value="UniProtKB-EC"/>
</dbReference>
<keyword evidence="3" id="KW-0479">Metal-binding</keyword>
<dbReference type="SUPFAM" id="SSF51556">
    <property type="entry name" value="Metallo-dependent hydrolases"/>
    <property type="match status" value="1"/>
</dbReference>
<dbReference type="GO" id="GO:0019556">
    <property type="term" value="P:L-histidine catabolic process to glutamate and formamide"/>
    <property type="evidence" value="ECO:0007669"/>
    <property type="project" value="InterPro"/>
</dbReference>
<protein>
    <recommendedName>
        <fullName evidence="2">imidazolonepropionase</fullName>
        <ecNumber evidence="2">3.5.2.7</ecNumber>
    </recommendedName>
</protein>
<sequence>GLVLSMIEAVQSEGLAEYCDVFVEKGAFTAKEAERILVKAKSGGLKLKLHAGEFNDIGGVELGVKIKATSIDHLEHISARGIKMMAKTKTVGVLMPGVPFHLMTGVYAPARKLIQAGVPIALATDYNPGSSPTLSMPMIMALACREMKLSPAEAINAATINAAFALDRADEIGSLEPGKKADMLILNIRHHQQLPYWFGMNPVEQIIKDGKVLYPKG</sequence>
<evidence type="ECO:0000256" key="5">
    <source>
        <dbReference type="ARBA" id="ARBA00022808"/>
    </source>
</evidence>
<comment type="caution">
    <text evidence="9">The sequence shown here is derived from an EMBL/GenBank/DDBJ whole genome shotgun (WGS) entry which is preliminary data.</text>
</comment>
<evidence type="ECO:0000256" key="3">
    <source>
        <dbReference type="ARBA" id="ARBA00022723"/>
    </source>
</evidence>
<dbReference type="Pfam" id="PF01979">
    <property type="entry name" value="Amidohydro_1"/>
    <property type="match status" value="1"/>
</dbReference>
<evidence type="ECO:0000256" key="7">
    <source>
        <dbReference type="ARBA" id="ARBA00023004"/>
    </source>
</evidence>